<reference evidence="1" key="1">
    <citation type="submission" date="2014-07" db="EMBL/GenBank/DDBJ databases">
        <authorList>
            <person name="Martin A.A"/>
            <person name="De Silva N."/>
        </authorList>
    </citation>
    <scope>NUCLEOTIDE SEQUENCE</scope>
</reference>
<sequence>MPPLGNCLGIEFGSVTFYAKITRTATRVRHGFNIFRSIYGGFNDFISYYGEFKGFMINYVRFSGFIIKLLIKMSDSEISFRF</sequence>
<accession>A0A0K0G575</accession>
<proteinExistence type="predicted"/>
<organism evidence="1 2">
    <name type="scientific">Strongyloides venezuelensis</name>
    <name type="common">Threadworm</name>
    <dbReference type="NCBI Taxonomy" id="75913"/>
    <lineage>
        <taxon>Eukaryota</taxon>
        <taxon>Metazoa</taxon>
        <taxon>Ecdysozoa</taxon>
        <taxon>Nematoda</taxon>
        <taxon>Chromadorea</taxon>
        <taxon>Rhabditida</taxon>
        <taxon>Tylenchina</taxon>
        <taxon>Panagrolaimomorpha</taxon>
        <taxon>Strongyloidoidea</taxon>
        <taxon>Strongyloididae</taxon>
        <taxon>Strongyloides</taxon>
    </lineage>
</organism>
<name>A0A0K0G575_STRVS</name>
<evidence type="ECO:0000313" key="2">
    <source>
        <dbReference type="WBParaSite" id="SVE_1988900.1"/>
    </source>
</evidence>
<evidence type="ECO:0000313" key="1">
    <source>
        <dbReference type="Proteomes" id="UP000035680"/>
    </source>
</evidence>
<dbReference type="Proteomes" id="UP000035680">
    <property type="component" value="Unassembled WGS sequence"/>
</dbReference>
<protein>
    <submittedName>
        <fullName evidence="2">Transposase</fullName>
    </submittedName>
</protein>
<keyword evidence="1" id="KW-1185">Reference proteome</keyword>
<reference evidence="2" key="2">
    <citation type="submission" date="2015-08" db="UniProtKB">
        <authorList>
            <consortium name="WormBaseParasite"/>
        </authorList>
    </citation>
    <scope>IDENTIFICATION</scope>
</reference>
<dbReference type="AlphaFoldDB" id="A0A0K0G575"/>
<dbReference type="WBParaSite" id="SVE_1988900.1">
    <property type="protein sequence ID" value="SVE_1988900.1"/>
    <property type="gene ID" value="SVE_1988900"/>
</dbReference>